<dbReference type="GO" id="GO:0008360">
    <property type="term" value="P:regulation of cell shape"/>
    <property type="evidence" value="ECO:0007669"/>
    <property type="project" value="UniProtKB-KW"/>
</dbReference>
<dbReference type="GO" id="GO:0009252">
    <property type="term" value="P:peptidoglycan biosynthetic process"/>
    <property type="evidence" value="ECO:0007669"/>
    <property type="project" value="UniProtKB-UniRule"/>
</dbReference>
<comment type="pathway">
    <text evidence="8">Cell wall biogenesis; peptidoglycan biosynthesis.</text>
</comment>
<evidence type="ECO:0000256" key="2">
    <source>
        <dbReference type="ARBA" id="ARBA00013090"/>
    </source>
</evidence>
<evidence type="ECO:0000256" key="7">
    <source>
        <dbReference type="ARBA" id="ARBA00070053"/>
    </source>
</evidence>
<comment type="similarity">
    <text evidence="8">Belongs to the aspartate/glutamate racemases family.</text>
</comment>
<dbReference type="GO" id="GO:0071555">
    <property type="term" value="P:cell wall organization"/>
    <property type="evidence" value="ECO:0007669"/>
    <property type="project" value="UniProtKB-KW"/>
</dbReference>
<dbReference type="STRING" id="1121455.SAMN02745728_00675"/>
<dbReference type="InterPro" id="IPR033134">
    <property type="entry name" value="Asp/Glu_racemase_AS_2"/>
</dbReference>
<reference evidence="9 10" key="1">
    <citation type="submission" date="2016-12" db="EMBL/GenBank/DDBJ databases">
        <authorList>
            <person name="Song W.-J."/>
            <person name="Kurnit D.M."/>
        </authorList>
    </citation>
    <scope>NUCLEOTIDE SEQUENCE [LARGE SCALE GENOMIC DNA]</scope>
    <source>
        <strain evidence="9 10">DSM 11393</strain>
    </source>
</reference>
<dbReference type="InterPro" id="IPR004391">
    <property type="entry name" value="Glu_race"/>
</dbReference>
<dbReference type="Pfam" id="PF01177">
    <property type="entry name" value="Asp_Glu_race"/>
    <property type="match status" value="1"/>
</dbReference>
<feature type="binding site" evidence="8">
    <location>
        <begin position="52"/>
        <end position="53"/>
    </location>
    <ligand>
        <name>substrate</name>
    </ligand>
</feature>
<dbReference type="Proteomes" id="UP000186469">
    <property type="component" value="Unassembled WGS sequence"/>
</dbReference>
<dbReference type="GO" id="GO:0008881">
    <property type="term" value="F:glutamate racemase activity"/>
    <property type="evidence" value="ECO:0007669"/>
    <property type="project" value="UniProtKB-UniRule"/>
</dbReference>
<dbReference type="PROSITE" id="PS00924">
    <property type="entry name" value="ASP_GLU_RACEMASE_2"/>
    <property type="match status" value="1"/>
</dbReference>
<keyword evidence="10" id="KW-1185">Reference proteome</keyword>
<dbReference type="SUPFAM" id="SSF53681">
    <property type="entry name" value="Aspartate/glutamate racemase"/>
    <property type="match status" value="2"/>
</dbReference>
<dbReference type="InterPro" id="IPR018187">
    <property type="entry name" value="Asp/Glu_racemase_AS_1"/>
</dbReference>
<feature type="active site" description="Proton donor/acceptor" evidence="8">
    <location>
        <position position="198"/>
    </location>
</feature>
<dbReference type="NCBIfam" id="TIGR00067">
    <property type="entry name" value="glut_race"/>
    <property type="match status" value="1"/>
</dbReference>
<keyword evidence="4 8" id="KW-0573">Peptidoglycan synthesis</keyword>
<comment type="catalytic activity">
    <reaction evidence="1 8">
        <text>L-glutamate = D-glutamate</text>
        <dbReference type="Rhea" id="RHEA:12813"/>
        <dbReference type="ChEBI" id="CHEBI:29985"/>
        <dbReference type="ChEBI" id="CHEBI:29986"/>
        <dbReference type="EC" id="5.1.1.3"/>
    </reaction>
</comment>
<feature type="active site" description="Proton donor/acceptor" evidence="8">
    <location>
        <position position="83"/>
    </location>
</feature>
<dbReference type="Gene3D" id="3.40.50.1860">
    <property type="match status" value="2"/>
</dbReference>
<proteinExistence type="inferred from homology"/>
<organism evidence="9 10">
    <name type="scientific">Desulfovibrio litoralis DSM 11393</name>
    <dbReference type="NCBI Taxonomy" id="1121455"/>
    <lineage>
        <taxon>Bacteria</taxon>
        <taxon>Pseudomonadati</taxon>
        <taxon>Thermodesulfobacteriota</taxon>
        <taxon>Desulfovibrionia</taxon>
        <taxon>Desulfovibrionales</taxon>
        <taxon>Desulfovibrionaceae</taxon>
        <taxon>Desulfovibrio</taxon>
    </lineage>
</organism>
<dbReference type="RefSeq" id="WP_072696366.1">
    <property type="nucleotide sequence ID" value="NZ_FRDI01000003.1"/>
</dbReference>
<dbReference type="AlphaFoldDB" id="A0A1M7SAK4"/>
<evidence type="ECO:0000256" key="3">
    <source>
        <dbReference type="ARBA" id="ARBA00022960"/>
    </source>
</evidence>
<evidence type="ECO:0000256" key="8">
    <source>
        <dbReference type="HAMAP-Rule" id="MF_00258"/>
    </source>
</evidence>
<keyword evidence="6 8" id="KW-0961">Cell wall biogenesis/degradation</keyword>
<evidence type="ECO:0000256" key="5">
    <source>
        <dbReference type="ARBA" id="ARBA00023235"/>
    </source>
</evidence>
<sequence length="286" mass="30645">MHSTSNKTSLSNNQAIGIFDSGVGGLTVFKAVQDLLPDEDIIYLGDTARLPYGTKSAETVNRYALRAAQKLLEYNIKALVIACNTATAAALTNLQKTYPDLPVIGVIQPGAEAACQVSKNGNICVLATEGTIRSGAYQQAIKQINATAKINGLACPLFVSLAEEGWHEGEIAEAVAKRYLDKIFSVKANIPDTIVLGCTHFPLLKKAVAKAVGEQVKLVDSALISAQALKKALEDNNLSKNYLKQSPPQSGTYSFLTTDDTERFARIGSRFLGVELNSKNVTLVDI</sequence>
<name>A0A1M7SAK4_9BACT</name>
<accession>A0A1M7SAK4</accession>
<evidence type="ECO:0000256" key="1">
    <source>
        <dbReference type="ARBA" id="ARBA00001602"/>
    </source>
</evidence>
<dbReference type="PANTHER" id="PTHR21198">
    <property type="entry name" value="GLUTAMATE RACEMASE"/>
    <property type="match status" value="1"/>
</dbReference>
<dbReference type="EMBL" id="FRDI01000003">
    <property type="protein sequence ID" value="SHN55465.1"/>
    <property type="molecule type" value="Genomic_DNA"/>
</dbReference>
<keyword evidence="3 8" id="KW-0133">Cell shape</keyword>
<dbReference type="PANTHER" id="PTHR21198:SF2">
    <property type="entry name" value="GLUTAMATE RACEMASE"/>
    <property type="match status" value="1"/>
</dbReference>
<evidence type="ECO:0000313" key="10">
    <source>
        <dbReference type="Proteomes" id="UP000186469"/>
    </source>
</evidence>
<dbReference type="InterPro" id="IPR015942">
    <property type="entry name" value="Asp/Glu/hydantoin_racemase"/>
</dbReference>
<dbReference type="HAMAP" id="MF_00258">
    <property type="entry name" value="Glu_racemase"/>
    <property type="match status" value="1"/>
</dbReference>
<keyword evidence="5 8" id="KW-0413">Isomerase</keyword>
<evidence type="ECO:0000256" key="6">
    <source>
        <dbReference type="ARBA" id="ARBA00023316"/>
    </source>
</evidence>
<evidence type="ECO:0000256" key="4">
    <source>
        <dbReference type="ARBA" id="ARBA00022984"/>
    </source>
</evidence>
<dbReference type="EC" id="5.1.1.3" evidence="2 8"/>
<dbReference type="UniPathway" id="UPA00219"/>
<feature type="binding site" evidence="8">
    <location>
        <begin position="199"/>
        <end position="200"/>
    </location>
    <ligand>
        <name>substrate</name>
    </ligand>
</feature>
<feature type="binding site" evidence="8">
    <location>
        <begin position="20"/>
        <end position="21"/>
    </location>
    <ligand>
        <name>substrate</name>
    </ligand>
</feature>
<feature type="binding site" evidence="8">
    <location>
        <begin position="84"/>
        <end position="85"/>
    </location>
    <ligand>
        <name>substrate</name>
    </ligand>
</feature>
<dbReference type="OrthoDB" id="9801055at2"/>
<dbReference type="FunFam" id="3.40.50.1860:FF:000002">
    <property type="entry name" value="Glutamate racemase"/>
    <property type="match status" value="1"/>
</dbReference>
<evidence type="ECO:0000313" key="9">
    <source>
        <dbReference type="EMBL" id="SHN55465.1"/>
    </source>
</evidence>
<protein>
    <recommendedName>
        <fullName evidence="7 8">Glutamate racemase</fullName>
        <ecNumber evidence="2 8">5.1.1.3</ecNumber>
    </recommendedName>
</protein>
<gene>
    <name evidence="8" type="primary">murI</name>
    <name evidence="9" type="ORF">SAMN02745728_00675</name>
</gene>
<dbReference type="PROSITE" id="PS00923">
    <property type="entry name" value="ASP_GLU_RACEMASE_1"/>
    <property type="match status" value="1"/>
</dbReference>
<dbReference type="InterPro" id="IPR001920">
    <property type="entry name" value="Asp/Glu_race"/>
</dbReference>
<comment type="function">
    <text evidence="8">Provides the (R)-glutamate required for cell wall biosynthesis.</text>
</comment>